<proteinExistence type="inferred from homology"/>
<dbReference type="InterPro" id="IPR005907">
    <property type="entry name" value="G1P_thy_trans_s"/>
</dbReference>
<evidence type="ECO:0000256" key="7">
    <source>
        <dbReference type="ARBA" id="ARBA00022842"/>
    </source>
</evidence>
<evidence type="ECO:0000256" key="6">
    <source>
        <dbReference type="ARBA" id="ARBA00022723"/>
    </source>
</evidence>
<keyword evidence="10" id="KW-0167">Capsid protein</keyword>
<name>A0A7C4AQM4_9BACT</name>
<comment type="catalytic activity">
    <reaction evidence="8">
        <text>dTTP + alpha-D-glucose 1-phosphate + H(+) = dTDP-alpha-D-glucose + diphosphate</text>
        <dbReference type="Rhea" id="RHEA:15225"/>
        <dbReference type="ChEBI" id="CHEBI:15378"/>
        <dbReference type="ChEBI" id="CHEBI:33019"/>
        <dbReference type="ChEBI" id="CHEBI:37568"/>
        <dbReference type="ChEBI" id="CHEBI:57477"/>
        <dbReference type="ChEBI" id="CHEBI:58601"/>
        <dbReference type="EC" id="2.7.7.24"/>
    </reaction>
</comment>
<dbReference type="EC" id="2.7.7.24" evidence="3"/>
<dbReference type="SUPFAM" id="SSF53448">
    <property type="entry name" value="Nucleotide-diphospho-sugar transferases"/>
    <property type="match status" value="1"/>
</dbReference>
<sequence length="245" mass="26801">MKGVVLAGGLGTRLYPLTKITNKHLLPVYNKPMITYPVECLVKAGIKDILIVTGGNDPGHFLKLLGNGKEFGLNHINYAYQEGEGGIADALSLAEDHADGGPICVVLGDNIVEYSIRFAVEAYKKQPQGARIMLKRVPDPKRFGVPVFDGDRIVRIDEKPEVPASDYAVIGIYMYDASVFDFIKGLTPSARGELEITDVNNRYIEQGAMYWSVLEGWWTDAGTFDSLLRASNLVAQGGANKEPPQ</sequence>
<keyword evidence="7" id="KW-0460">Magnesium</keyword>
<comment type="cofactor">
    <cofactor evidence="1">
        <name>Mg(2+)</name>
        <dbReference type="ChEBI" id="CHEBI:18420"/>
    </cofactor>
</comment>
<accession>A0A7C4AQM4</accession>
<keyword evidence="10" id="KW-0946">Virion</keyword>
<dbReference type="GO" id="GO:0008879">
    <property type="term" value="F:glucose-1-phosphate thymidylyltransferase activity"/>
    <property type="evidence" value="ECO:0007669"/>
    <property type="project" value="UniProtKB-EC"/>
</dbReference>
<evidence type="ECO:0000313" key="10">
    <source>
        <dbReference type="EMBL" id="HGH60198.1"/>
    </source>
</evidence>
<dbReference type="Pfam" id="PF00483">
    <property type="entry name" value="NTP_transferase"/>
    <property type="match status" value="1"/>
</dbReference>
<dbReference type="AlphaFoldDB" id="A0A7C4AQM4"/>
<comment type="caution">
    <text evidence="10">The sequence shown here is derived from an EMBL/GenBank/DDBJ whole genome shotgun (WGS) entry which is preliminary data.</text>
</comment>
<dbReference type="PANTHER" id="PTHR43532:SF1">
    <property type="entry name" value="GLUCOSE-1-PHOSPHATE THYMIDYLYLTRANSFERASE 1"/>
    <property type="match status" value="1"/>
</dbReference>
<comment type="similarity">
    <text evidence="2">Belongs to the glucose-1-phosphate thymidylyltransferase family.</text>
</comment>
<evidence type="ECO:0000256" key="1">
    <source>
        <dbReference type="ARBA" id="ARBA00001946"/>
    </source>
</evidence>
<evidence type="ECO:0000256" key="5">
    <source>
        <dbReference type="ARBA" id="ARBA00022695"/>
    </source>
</evidence>
<keyword evidence="5" id="KW-0548">Nucleotidyltransferase</keyword>
<dbReference type="PANTHER" id="PTHR43532">
    <property type="entry name" value="GLUCOSE-1-PHOSPHATE THYMIDYLYLTRANSFERASE"/>
    <property type="match status" value="1"/>
</dbReference>
<evidence type="ECO:0000256" key="3">
    <source>
        <dbReference type="ARBA" id="ARBA00012461"/>
    </source>
</evidence>
<dbReference type="Gene3D" id="3.90.550.10">
    <property type="entry name" value="Spore Coat Polysaccharide Biosynthesis Protein SpsA, Chain A"/>
    <property type="match status" value="1"/>
</dbReference>
<keyword evidence="4" id="KW-0808">Transferase</keyword>
<reference evidence="10" key="1">
    <citation type="journal article" date="2020" name="mSystems">
        <title>Genome- and Community-Level Interaction Insights into Carbon Utilization and Element Cycling Functions of Hydrothermarchaeota in Hydrothermal Sediment.</title>
        <authorList>
            <person name="Zhou Z."/>
            <person name="Liu Y."/>
            <person name="Xu W."/>
            <person name="Pan J."/>
            <person name="Luo Z.H."/>
            <person name="Li M."/>
        </authorList>
    </citation>
    <scope>NUCLEOTIDE SEQUENCE [LARGE SCALE GENOMIC DNA]</scope>
    <source>
        <strain evidence="10">SpSt-769</strain>
    </source>
</reference>
<organism evidence="10">
    <name type="scientific">Desulfomonile tiedjei</name>
    <dbReference type="NCBI Taxonomy" id="2358"/>
    <lineage>
        <taxon>Bacteria</taxon>
        <taxon>Pseudomonadati</taxon>
        <taxon>Thermodesulfobacteriota</taxon>
        <taxon>Desulfomonilia</taxon>
        <taxon>Desulfomonilales</taxon>
        <taxon>Desulfomonilaceae</taxon>
        <taxon>Desulfomonile</taxon>
    </lineage>
</organism>
<dbReference type="InterPro" id="IPR029044">
    <property type="entry name" value="Nucleotide-diphossugar_trans"/>
</dbReference>
<evidence type="ECO:0000256" key="8">
    <source>
        <dbReference type="ARBA" id="ARBA00049336"/>
    </source>
</evidence>
<dbReference type="InterPro" id="IPR005835">
    <property type="entry name" value="NTP_transferase_dom"/>
</dbReference>
<dbReference type="GO" id="GO:0046872">
    <property type="term" value="F:metal ion binding"/>
    <property type="evidence" value="ECO:0007669"/>
    <property type="project" value="UniProtKB-KW"/>
</dbReference>
<feature type="domain" description="Nucleotidyl transferase" evidence="9">
    <location>
        <begin position="2"/>
        <end position="236"/>
    </location>
</feature>
<protein>
    <recommendedName>
        <fullName evidence="3">glucose-1-phosphate thymidylyltransferase</fullName>
        <ecNumber evidence="3">2.7.7.24</ecNumber>
    </recommendedName>
</protein>
<dbReference type="EMBL" id="DTGT01000087">
    <property type="protein sequence ID" value="HGH60198.1"/>
    <property type="molecule type" value="Genomic_DNA"/>
</dbReference>
<evidence type="ECO:0000256" key="2">
    <source>
        <dbReference type="ARBA" id="ARBA00010480"/>
    </source>
</evidence>
<keyword evidence="6" id="KW-0479">Metal-binding</keyword>
<evidence type="ECO:0000256" key="4">
    <source>
        <dbReference type="ARBA" id="ARBA00022679"/>
    </source>
</evidence>
<evidence type="ECO:0000259" key="9">
    <source>
        <dbReference type="Pfam" id="PF00483"/>
    </source>
</evidence>
<gene>
    <name evidence="10" type="ORF">ENV54_02735</name>
</gene>